<accession>A0A0E9RUM8</accession>
<keyword evidence="1" id="KW-0732">Signal</keyword>
<evidence type="ECO:0000313" key="2">
    <source>
        <dbReference type="EMBL" id="JAH32210.1"/>
    </source>
</evidence>
<protein>
    <submittedName>
        <fullName evidence="2">Uncharacterized protein</fullName>
    </submittedName>
</protein>
<feature type="signal peptide" evidence="1">
    <location>
        <begin position="1"/>
        <end position="28"/>
    </location>
</feature>
<reference evidence="2" key="2">
    <citation type="journal article" date="2015" name="Fish Shellfish Immunol.">
        <title>Early steps in the European eel (Anguilla anguilla)-Vibrio vulnificus interaction in the gills: Role of the RtxA13 toxin.</title>
        <authorList>
            <person name="Callol A."/>
            <person name="Pajuelo D."/>
            <person name="Ebbesson L."/>
            <person name="Teles M."/>
            <person name="MacKenzie S."/>
            <person name="Amaro C."/>
        </authorList>
    </citation>
    <scope>NUCLEOTIDE SEQUENCE</scope>
</reference>
<name>A0A0E9RUM8_ANGAN</name>
<reference evidence="2" key="1">
    <citation type="submission" date="2014-11" db="EMBL/GenBank/DDBJ databases">
        <authorList>
            <person name="Amaro Gonzalez C."/>
        </authorList>
    </citation>
    <scope>NUCLEOTIDE SEQUENCE</scope>
</reference>
<dbReference type="EMBL" id="GBXM01076367">
    <property type="protein sequence ID" value="JAH32210.1"/>
    <property type="molecule type" value="Transcribed_RNA"/>
</dbReference>
<sequence>MKEMHKKKVPRWVCSPPWMLMLMWNVTGGNVSRGGETLLHPHTEKKNVGIPSVGNTAVSLGAE</sequence>
<dbReference type="AlphaFoldDB" id="A0A0E9RUM8"/>
<feature type="chain" id="PRO_5002432077" evidence="1">
    <location>
        <begin position="29"/>
        <end position="63"/>
    </location>
</feature>
<evidence type="ECO:0000256" key="1">
    <source>
        <dbReference type="SAM" id="SignalP"/>
    </source>
</evidence>
<proteinExistence type="predicted"/>
<organism evidence="2">
    <name type="scientific">Anguilla anguilla</name>
    <name type="common">European freshwater eel</name>
    <name type="synonym">Muraena anguilla</name>
    <dbReference type="NCBI Taxonomy" id="7936"/>
    <lineage>
        <taxon>Eukaryota</taxon>
        <taxon>Metazoa</taxon>
        <taxon>Chordata</taxon>
        <taxon>Craniata</taxon>
        <taxon>Vertebrata</taxon>
        <taxon>Euteleostomi</taxon>
        <taxon>Actinopterygii</taxon>
        <taxon>Neopterygii</taxon>
        <taxon>Teleostei</taxon>
        <taxon>Anguilliformes</taxon>
        <taxon>Anguillidae</taxon>
        <taxon>Anguilla</taxon>
    </lineage>
</organism>